<dbReference type="Pfam" id="PF02823">
    <property type="entry name" value="ATP-synt_DE_N"/>
    <property type="match status" value="1"/>
</dbReference>
<dbReference type="SUPFAM" id="SSF51344">
    <property type="entry name" value="Epsilon subunit of F1F0-ATP synthase N-terminal domain"/>
    <property type="match status" value="1"/>
</dbReference>
<dbReference type="InterPro" id="IPR020546">
    <property type="entry name" value="ATP_synth_F1_dsu/esu_N"/>
</dbReference>
<dbReference type="HAMAP" id="MF_00530">
    <property type="entry name" value="ATP_synth_epsil_bac"/>
    <property type="match status" value="1"/>
</dbReference>
<dbReference type="NCBIfam" id="NF001846">
    <property type="entry name" value="PRK00571.1-3"/>
    <property type="match status" value="1"/>
</dbReference>
<dbReference type="GO" id="GO:0005886">
    <property type="term" value="C:plasma membrane"/>
    <property type="evidence" value="ECO:0007669"/>
    <property type="project" value="UniProtKB-SubCell"/>
</dbReference>
<evidence type="ECO:0000256" key="1">
    <source>
        <dbReference type="ARBA" id="ARBA00003543"/>
    </source>
</evidence>
<evidence type="ECO:0000259" key="15">
    <source>
        <dbReference type="Pfam" id="PF02823"/>
    </source>
</evidence>
<evidence type="ECO:0000256" key="11">
    <source>
        <dbReference type="HAMAP-Rule" id="MF_00530"/>
    </source>
</evidence>
<evidence type="ECO:0000256" key="9">
    <source>
        <dbReference type="ARBA" id="ARBA00023196"/>
    </source>
</evidence>
<sequence length="137" mass="14980">MAKTIRLDIVTPEKMAFSAEVSMVIARTTAGDIGILPGHAPLIAAMAIWPLRVITDGEEIPISMCGGFIEVQPEKITILANCAELPEDIDVERAETAKARAENHLRDSNSDVARAEVALKRAMVRLKVAEHNKQHKM</sequence>
<comment type="subcellular location">
    <subcellularLocation>
        <location evidence="2 11">Cell membrane</location>
        <topology evidence="2 11">Peripheral membrane protein</topology>
    </subcellularLocation>
</comment>
<dbReference type="RefSeq" id="WP_090934788.1">
    <property type="nucleotide sequence ID" value="NZ_FOTS01000011.1"/>
</dbReference>
<evidence type="ECO:0000256" key="13">
    <source>
        <dbReference type="SAM" id="Coils"/>
    </source>
</evidence>
<dbReference type="InterPro" id="IPR036771">
    <property type="entry name" value="ATPsynth_dsu/esu_N"/>
</dbReference>
<comment type="function">
    <text evidence="1 11">Produces ATP from ADP in the presence of a proton gradient across the membrane.</text>
</comment>
<dbReference type="InterPro" id="IPR020547">
    <property type="entry name" value="ATP_synth_F1_esu_C"/>
</dbReference>
<reference evidence="17" key="1">
    <citation type="submission" date="2016-10" db="EMBL/GenBank/DDBJ databases">
        <authorList>
            <person name="Varghese N."/>
            <person name="Submissions S."/>
        </authorList>
    </citation>
    <scope>NUCLEOTIDE SEQUENCE [LARGE SCALE GENOMIC DNA]</scope>
    <source>
        <strain evidence="17">DSM 13327</strain>
    </source>
</reference>
<dbReference type="STRING" id="1123291.SAMN04490355_101157"/>
<keyword evidence="9 11" id="KW-0139">CF(1)</keyword>
<comment type="subunit">
    <text evidence="11 12">F-type ATPases have 2 components, CF(1) - the catalytic core - and CF(0) - the membrane proton channel. CF(1) has five subunits: alpha(3), beta(3), gamma(1), delta(1), epsilon(1). CF(0) has three main subunits: a, b and c.</text>
</comment>
<dbReference type="FunFam" id="1.20.5.440:FF:000001">
    <property type="entry name" value="ATP synthase epsilon chain"/>
    <property type="match status" value="1"/>
</dbReference>
<evidence type="ECO:0000313" key="17">
    <source>
        <dbReference type="Proteomes" id="UP000199520"/>
    </source>
</evidence>
<dbReference type="GO" id="GO:0005524">
    <property type="term" value="F:ATP binding"/>
    <property type="evidence" value="ECO:0007669"/>
    <property type="project" value="UniProtKB-UniRule"/>
</dbReference>
<dbReference type="Proteomes" id="UP000199520">
    <property type="component" value="Unassembled WGS sequence"/>
</dbReference>
<evidence type="ECO:0000256" key="4">
    <source>
        <dbReference type="ARBA" id="ARBA00022448"/>
    </source>
</evidence>
<dbReference type="Gene3D" id="2.60.15.10">
    <property type="entry name" value="F0F1 ATP synthase delta/epsilon subunit, N-terminal"/>
    <property type="match status" value="1"/>
</dbReference>
<protein>
    <recommendedName>
        <fullName evidence="11">ATP synthase epsilon chain</fullName>
    </recommendedName>
    <alternativeName>
        <fullName evidence="11">ATP synthase F1 sector epsilon subunit</fullName>
    </alternativeName>
    <alternativeName>
        <fullName evidence="11">F-ATPase epsilon subunit</fullName>
    </alternativeName>
</protein>
<dbReference type="GO" id="GO:0045259">
    <property type="term" value="C:proton-transporting ATP synthase complex"/>
    <property type="evidence" value="ECO:0007669"/>
    <property type="project" value="UniProtKB-KW"/>
</dbReference>
<dbReference type="InterPro" id="IPR036794">
    <property type="entry name" value="ATP_F1_dsu/esu_C_sf"/>
</dbReference>
<evidence type="ECO:0000256" key="6">
    <source>
        <dbReference type="ARBA" id="ARBA00022781"/>
    </source>
</evidence>
<dbReference type="NCBIfam" id="NF009980">
    <property type="entry name" value="PRK13446.1"/>
    <property type="match status" value="1"/>
</dbReference>
<evidence type="ECO:0000313" key="16">
    <source>
        <dbReference type="EMBL" id="SFL62567.1"/>
    </source>
</evidence>
<dbReference type="AlphaFoldDB" id="A0A1I4J8M3"/>
<name>A0A1I4J8M3_9FIRM</name>
<dbReference type="PANTHER" id="PTHR13822:SF10">
    <property type="entry name" value="ATP SYNTHASE EPSILON CHAIN, CHLOROPLASTIC"/>
    <property type="match status" value="1"/>
</dbReference>
<dbReference type="GO" id="GO:0046933">
    <property type="term" value="F:proton-transporting ATP synthase activity, rotational mechanism"/>
    <property type="evidence" value="ECO:0007669"/>
    <property type="project" value="UniProtKB-UniRule"/>
</dbReference>
<gene>
    <name evidence="11" type="primary">atpC</name>
    <name evidence="16" type="ORF">SAMN04490355_101157</name>
</gene>
<proteinExistence type="inferred from homology"/>
<evidence type="ECO:0000256" key="3">
    <source>
        <dbReference type="ARBA" id="ARBA00005712"/>
    </source>
</evidence>
<keyword evidence="4 11" id="KW-0813">Transport</keyword>
<dbReference type="InterPro" id="IPR001469">
    <property type="entry name" value="ATP_synth_F1_dsu/esu"/>
</dbReference>
<dbReference type="SUPFAM" id="SSF46604">
    <property type="entry name" value="Epsilon subunit of F1F0-ATP synthase C-terminal domain"/>
    <property type="match status" value="1"/>
</dbReference>
<keyword evidence="13" id="KW-0175">Coiled coil</keyword>
<feature type="domain" description="ATP synthase epsilon subunit C-terminal" evidence="14">
    <location>
        <begin position="87"/>
        <end position="130"/>
    </location>
</feature>
<keyword evidence="8 11" id="KW-0472">Membrane</keyword>
<keyword evidence="5 11" id="KW-1003">Cell membrane</keyword>
<evidence type="ECO:0000256" key="2">
    <source>
        <dbReference type="ARBA" id="ARBA00004202"/>
    </source>
</evidence>
<keyword evidence="10 11" id="KW-0066">ATP synthesis</keyword>
<accession>A0A1I4J8M3</accession>
<dbReference type="Gene3D" id="1.20.5.440">
    <property type="entry name" value="ATP synthase delta/epsilon subunit, C-terminal domain"/>
    <property type="match status" value="1"/>
</dbReference>
<dbReference type="Pfam" id="PF00401">
    <property type="entry name" value="ATP-synt_DE"/>
    <property type="match status" value="1"/>
</dbReference>
<dbReference type="NCBIfam" id="TIGR01216">
    <property type="entry name" value="ATP_synt_epsi"/>
    <property type="match status" value="1"/>
</dbReference>
<comment type="similarity">
    <text evidence="3 11 12">Belongs to the ATPase epsilon chain family.</text>
</comment>
<keyword evidence="17" id="KW-1185">Reference proteome</keyword>
<evidence type="ECO:0000256" key="7">
    <source>
        <dbReference type="ARBA" id="ARBA00023065"/>
    </source>
</evidence>
<dbReference type="OrthoDB" id="9804110at2"/>
<evidence type="ECO:0000256" key="12">
    <source>
        <dbReference type="RuleBase" id="RU003656"/>
    </source>
</evidence>
<dbReference type="CDD" id="cd12152">
    <property type="entry name" value="F1-ATPase_delta"/>
    <property type="match status" value="1"/>
</dbReference>
<evidence type="ECO:0000256" key="8">
    <source>
        <dbReference type="ARBA" id="ARBA00023136"/>
    </source>
</evidence>
<dbReference type="PANTHER" id="PTHR13822">
    <property type="entry name" value="ATP SYNTHASE DELTA/EPSILON CHAIN"/>
    <property type="match status" value="1"/>
</dbReference>
<evidence type="ECO:0000259" key="14">
    <source>
        <dbReference type="Pfam" id="PF00401"/>
    </source>
</evidence>
<feature type="coiled-coil region" evidence="13">
    <location>
        <begin position="91"/>
        <end position="132"/>
    </location>
</feature>
<dbReference type="EMBL" id="FOTS01000011">
    <property type="protein sequence ID" value="SFL62567.1"/>
    <property type="molecule type" value="Genomic_DNA"/>
</dbReference>
<keyword evidence="7 11" id="KW-0406">Ion transport</keyword>
<feature type="domain" description="ATP synthase F1 complex delta/epsilon subunit N-terminal" evidence="15">
    <location>
        <begin position="6"/>
        <end position="82"/>
    </location>
</feature>
<evidence type="ECO:0000256" key="5">
    <source>
        <dbReference type="ARBA" id="ARBA00022475"/>
    </source>
</evidence>
<keyword evidence="6 11" id="KW-0375">Hydrogen ion transport</keyword>
<organism evidence="16 17">
    <name type="scientific">Pelosinus propionicus DSM 13327</name>
    <dbReference type="NCBI Taxonomy" id="1123291"/>
    <lineage>
        <taxon>Bacteria</taxon>
        <taxon>Bacillati</taxon>
        <taxon>Bacillota</taxon>
        <taxon>Negativicutes</taxon>
        <taxon>Selenomonadales</taxon>
        <taxon>Sporomusaceae</taxon>
        <taxon>Pelosinus</taxon>
    </lineage>
</organism>
<evidence type="ECO:0000256" key="10">
    <source>
        <dbReference type="ARBA" id="ARBA00023310"/>
    </source>
</evidence>